<keyword evidence="3" id="KW-1185">Reference proteome</keyword>
<dbReference type="PANTHER" id="PTHR23408:SF3">
    <property type="entry name" value="METHYLMALONIC ACIDURIA TYPE A PROTEIN, MITOCHONDRIAL"/>
    <property type="match status" value="1"/>
</dbReference>
<dbReference type="Gene3D" id="1.20.5.170">
    <property type="match status" value="1"/>
</dbReference>
<organism evidence="2 3">
    <name type="scientific">Occallatibacter riparius</name>
    <dbReference type="NCBI Taxonomy" id="1002689"/>
    <lineage>
        <taxon>Bacteria</taxon>
        <taxon>Pseudomonadati</taxon>
        <taxon>Acidobacteriota</taxon>
        <taxon>Terriglobia</taxon>
        <taxon>Terriglobales</taxon>
        <taxon>Acidobacteriaceae</taxon>
        <taxon>Occallatibacter</taxon>
    </lineage>
</organism>
<dbReference type="Gene3D" id="1.10.287.130">
    <property type="match status" value="1"/>
</dbReference>
<comment type="similarity">
    <text evidence="1">Belongs to the SIMIBI class G3E GTPase family. ArgK/MeaB subfamily.</text>
</comment>
<keyword evidence="2" id="KW-0378">Hydrolase</keyword>
<dbReference type="Gene3D" id="3.40.50.300">
    <property type="entry name" value="P-loop containing nucleotide triphosphate hydrolases"/>
    <property type="match status" value="1"/>
</dbReference>
<sequence length="336" mass="36378">MKRRSVLSRDEYIEGILRCDRRILSRAITLIESSRAADRELAEEIVEACLPHAERSIRIGITGVPGAGKSTLIEALGQYVIGEYGQSVAVLAVDPSSQVTGGSILGDKTRMVSLAACEQAFIRPSPSRGSYGGVAQHTREAMLLCEAAGYGNVFVETVGVGQSETAVHDMVDFFLLVMLSGAGDELQGMKRGVMELADLIAVNKADGENVACAERTRADAETALHFFPAPPSGWTPRAVACSAITGRGIPALWNAVREFADLAQGNGSFRQNRREQRRRWLRDALEHGLGQLFRSHPMVRQQVAAFESEVLEGRTTPFCAARSLLELYAGASRQGM</sequence>
<dbReference type="NCBIfam" id="TIGR00750">
    <property type="entry name" value="lao"/>
    <property type="match status" value="1"/>
</dbReference>
<dbReference type="RefSeq" id="WP_260795415.1">
    <property type="nucleotide sequence ID" value="NZ_CP093313.1"/>
</dbReference>
<dbReference type="CDD" id="cd03114">
    <property type="entry name" value="MMAA-like"/>
    <property type="match status" value="1"/>
</dbReference>
<evidence type="ECO:0000313" key="3">
    <source>
        <dbReference type="Proteomes" id="UP001059380"/>
    </source>
</evidence>
<dbReference type="EC" id="3.6.5.-" evidence="2"/>
<dbReference type="KEGG" id="orp:MOP44_07640"/>
<dbReference type="InterPro" id="IPR027417">
    <property type="entry name" value="P-loop_NTPase"/>
</dbReference>
<dbReference type="AlphaFoldDB" id="A0A9J7BT92"/>
<dbReference type="PANTHER" id="PTHR23408">
    <property type="entry name" value="METHYLMALONYL-COA MUTASE"/>
    <property type="match status" value="1"/>
</dbReference>
<name>A0A9J7BT92_9BACT</name>
<dbReference type="GO" id="GO:0005737">
    <property type="term" value="C:cytoplasm"/>
    <property type="evidence" value="ECO:0007669"/>
    <property type="project" value="TreeGrafter"/>
</dbReference>
<evidence type="ECO:0000313" key="2">
    <source>
        <dbReference type="EMBL" id="UWZ85809.1"/>
    </source>
</evidence>
<dbReference type="InterPro" id="IPR005129">
    <property type="entry name" value="GTPase_ArgK"/>
</dbReference>
<dbReference type="Pfam" id="PF03308">
    <property type="entry name" value="MeaB"/>
    <property type="match status" value="1"/>
</dbReference>
<evidence type="ECO:0000256" key="1">
    <source>
        <dbReference type="ARBA" id="ARBA00009625"/>
    </source>
</evidence>
<proteinExistence type="inferred from homology"/>
<dbReference type="NCBIfam" id="NF006958">
    <property type="entry name" value="PRK09435.1"/>
    <property type="match status" value="1"/>
</dbReference>
<reference evidence="2" key="1">
    <citation type="submission" date="2021-04" db="EMBL/GenBank/DDBJ databases">
        <title>Phylogenetic analysis of Acidobacteriaceae.</title>
        <authorList>
            <person name="Qiu L."/>
            <person name="Zhang Q."/>
        </authorList>
    </citation>
    <scope>NUCLEOTIDE SEQUENCE</scope>
    <source>
        <strain evidence="2">DSM 25168</strain>
    </source>
</reference>
<accession>A0A9J7BT92</accession>
<dbReference type="GO" id="GO:0003924">
    <property type="term" value="F:GTPase activity"/>
    <property type="evidence" value="ECO:0007669"/>
    <property type="project" value="InterPro"/>
</dbReference>
<dbReference type="Proteomes" id="UP001059380">
    <property type="component" value="Chromosome"/>
</dbReference>
<protein>
    <submittedName>
        <fullName evidence="2">Methylmalonyl Co-A mutase-associated GTPase MeaB</fullName>
        <ecNumber evidence="2">3.6.5.-</ecNumber>
    </submittedName>
</protein>
<dbReference type="SUPFAM" id="SSF52540">
    <property type="entry name" value="P-loop containing nucleoside triphosphate hydrolases"/>
    <property type="match status" value="1"/>
</dbReference>
<dbReference type="GO" id="GO:0005525">
    <property type="term" value="F:GTP binding"/>
    <property type="evidence" value="ECO:0007669"/>
    <property type="project" value="InterPro"/>
</dbReference>
<gene>
    <name evidence="2" type="primary">meaB</name>
    <name evidence="2" type="ORF">MOP44_07640</name>
</gene>
<dbReference type="EMBL" id="CP093313">
    <property type="protein sequence ID" value="UWZ85809.1"/>
    <property type="molecule type" value="Genomic_DNA"/>
</dbReference>